<evidence type="ECO:0000313" key="3">
    <source>
        <dbReference type="Proteomes" id="UP000053176"/>
    </source>
</evidence>
<gene>
    <name evidence="2" type="ORF">AU467_08780</name>
</gene>
<name>A0A124GFF6_RHILI</name>
<dbReference type="EMBL" id="LPWA01000164">
    <property type="protein sequence ID" value="KUM23452.1"/>
    <property type="molecule type" value="Genomic_DNA"/>
</dbReference>
<sequence>MRKPDPLMMMGVLIAMEVIGIYLVANSLWTGRIRFTGHFVERVQDPYLYWIELILFLCGLVVLPLWMLYRERRKR</sequence>
<keyword evidence="1" id="KW-0472">Membrane</keyword>
<evidence type="ECO:0000256" key="1">
    <source>
        <dbReference type="SAM" id="Phobius"/>
    </source>
</evidence>
<feature type="transmembrane region" description="Helical" evidence="1">
    <location>
        <begin position="49"/>
        <end position="69"/>
    </location>
</feature>
<dbReference type="Proteomes" id="UP000053176">
    <property type="component" value="Unassembled WGS sequence"/>
</dbReference>
<keyword evidence="1" id="KW-0812">Transmembrane</keyword>
<proteinExistence type="predicted"/>
<organism evidence="2 3">
    <name type="scientific">Rhizobium loti</name>
    <name type="common">Mesorhizobium loti</name>
    <dbReference type="NCBI Taxonomy" id="381"/>
    <lineage>
        <taxon>Bacteria</taxon>
        <taxon>Pseudomonadati</taxon>
        <taxon>Pseudomonadota</taxon>
        <taxon>Alphaproteobacteria</taxon>
        <taxon>Hyphomicrobiales</taxon>
        <taxon>Phyllobacteriaceae</taxon>
        <taxon>Mesorhizobium</taxon>
    </lineage>
</organism>
<comment type="caution">
    <text evidence="2">The sequence shown here is derived from an EMBL/GenBank/DDBJ whole genome shotgun (WGS) entry which is preliminary data.</text>
</comment>
<evidence type="ECO:0000313" key="2">
    <source>
        <dbReference type="EMBL" id="KUM23452.1"/>
    </source>
</evidence>
<feature type="transmembrane region" description="Helical" evidence="1">
    <location>
        <begin position="7"/>
        <end position="29"/>
    </location>
</feature>
<protein>
    <submittedName>
        <fullName evidence="2">Uncharacterized protein</fullName>
    </submittedName>
</protein>
<reference evidence="2 3" key="1">
    <citation type="submission" date="2015-12" db="EMBL/GenBank/DDBJ databases">
        <title>Draft genome sequence of Mesorhizobium sp. UFLA 01-765, a multitolerant efficient symbiont and plant-growth promoting strain isolated from Zn-mining soil using Leucaena leucocephala as a trap plant.</title>
        <authorList>
            <person name="Rangel W.M."/>
            <person name="Thijs S."/>
            <person name="Longatti S.M."/>
            <person name="Moreira F.M."/>
            <person name="Weyens N."/>
            <person name="Vangronsveld J."/>
            <person name="Van Hamme J.D."/>
            <person name="Bottos E.M."/>
            <person name="Rineau F."/>
        </authorList>
    </citation>
    <scope>NUCLEOTIDE SEQUENCE [LARGE SCALE GENOMIC DNA]</scope>
    <source>
        <strain evidence="2 3">UFLA 01-765</strain>
    </source>
</reference>
<keyword evidence="1" id="KW-1133">Transmembrane helix</keyword>
<accession>A0A124GFF6</accession>
<dbReference type="AlphaFoldDB" id="A0A124GFF6"/>